<evidence type="ECO:0000256" key="1">
    <source>
        <dbReference type="SAM" id="MobiDB-lite"/>
    </source>
</evidence>
<dbReference type="AlphaFoldDB" id="A0A074YZS0"/>
<keyword evidence="4" id="KW-1185">Reference proteome</keyword>
<protein>
    <submittedName>
        <fullName evidence="3">Uncharacterized protein</fullName>
    </submittedName>
</protein>
<keyword evidence="2" id="KW-1133">Transmembrane helix</keyword>
<organism evidence="3 4">
    <name type="scientific">Aureobasidium subglaciale (strain EXF-2481)</name>
    <name type="common">Aureobasidium pullulans var. subglaciale</name>
    <dbReference type="NCBI Taxonomy" id="1043005"/>
    <lineage>
        <taxon>Eukaryota</taxon>
        <taxon>Fungi</taxon>
        <taxon>Dikarya</taxon>
        <taxon>Ascomycota</taxon>
        <taxon>Pezizomycotina</taxon>
        <taxon>Dothideomycetes</taxon>
        <taxon>Dothideomycetidae</taxon>
        <taxon>Dothideales</taxon>
        <taxon>Saccotheciaceae</taxon>
        <taxon>Aureobasidium</taxon>
    </lineage>
</organism>
<proteinExistence type="predicted"/>
<dbReference type="InParanoid" id="A0A074YZS0"/>
<evidence type="ECO:0000256" key="2">
    <source>
        <dbReference type="SAM" id="Phobius"/>
    </source>
</evidence>
<dbReference type="RefSeq" id="XP_013348149.1">
    <property type="nucleotide sequence ID" value="XM_013492695.1"/>
</dbReference>
<dbReference type="OrthoDB" id="10530749at2759"/>
<dbReference type="HOGENOM" id="CLU_2830784_0_0_1"/>
<dbReference type="GeneID" id="25365346"/>
<dbReference type="Proteomes" id="UP000030641">
    <property type="component" value="Unassembled WGS sequence"/>
</dbReference>
<dbReference type="EMBL" id="KL584750">
    <property type="protein sequence ID" value="KEQ99617.1"/>
    <property type="molecule type" value="Genomic_DNA"/>
</dbReference>
<name>A0A074YZS0_AURSE</name>
<feature type="transmembrane region" description="Helical" evidence="2">
    <location>
        <begin position="7"/>
        <end position="27"/>
    </location>
</feature>
<keyword evidence="2" id="KW-0472">Membrane</keyword>
<gene>
    <name evidence="3" type="ORF">AUEXF2481DRAFT_35528</name>
</gene>
<reference evidence="3 4" key="1">
    <citation type="journal article" date="2014" name="BMC Genomics">
        <title>Genome sequencing of four Aureobasidium pullulans varieties: biotechnological potential, stress tolerance, and description of new species.</title>
        <authorList>
            <person name="Gostin Ar C."/>
            <person name="Ohm R.A."/>
            <person name="Kogej T."/>
            <person name="Sonjak S."/>
            <person name="Turk M."/>
            <person name="Zajc J."/>
            <person name="Zalar P."/>
            <person name="Grube M."/>
            <person name="Sun H."/>
            <person name="Han J."/>
            <person name="Sharma A."/>
            <person name="Chiniquy J."/>
            <person name="Ngan C.Y."/>
            <person name="Lipzen A."/>
            <person name="Barry K."/>
            <person name="Grigoriev I.V."/>
            <person name="Gunde-Cimerman N."/>
        </authorList>
    </citation>
    <scope>NUCLEOTIDE SEQUENCE [LARGE SCALE GENOMIC DNA]</scope>
    <source>
        <strain evidence="3 4">EXF-2481</strain>
    </source>
</reference>
<feature type="compositionally biased region" description="Gly residues" evidence="1">
    <location>
        <begin position="56"/>
        <end position="66"/>
    </location>
</feature>
<evidence type="ECO:0000313" key="4">
    <source>
        <dbReference type="Proteomes" id="UP000030641"/>
    </source>
</evidence>
<accession>A0A074YZS0</accession>
<sequence length="66" mass="6819">MSIARKLVNAVVSIGGFAVGVGVYHRFADAVPTTTTQTAHKQEPRPNNLETPRDAGVGGVGGKQTS</sequence>
<evidence type="ECO:0000313" key="3">
    <source>
        <dbReference type="EMBL" id="KEQ99617.1"/>
    </source>
</evidence>
<feature type="region of interest" description="Disordered" evidence="1">
    <location>
        <begin position="34"/>
        <end position="66"/>
    </location>
</feature>
<keyword evidence="2" id="KW-0812">Transmembrane</keyword>